<feature type="transmembrane region" description="Helical" evidence="2">
    <location>
        <begin position="6"/>
        <end position="29"/>
    </location>
</feature>
<feature type="region of interest" description="Disordered" evidence="1">
    <location>
        <begin position="62"/>
        <end position="108"/>
    </location>
</feature>
<evidence type="ECO:0000313" key="4">
    <source>
        <dbReference type="Proteomes" id="UP001201812"/>
    </source>
</evidence>
<proteinExistence type="predicted"/>
<evidence type="ECO:0000256" key="1">
    <source>
        <dbReference type="SAM" id="MobiDB-lite"/>
    </source>
</evidence>
<comment type="caution">
    <text evidence="3">The sequence shown here is derived from an EMBL/GenBank/DDBJ whole genome shotgun (WGS) entry which is preliminary data.</text>
</comment>
<keyword evidence="4" id="KW-1185">Reference proteome</keyword>
<evidence type="ECO:0000256" key="2">
    <source>
        <dbReference type="SAM" id="Phobius"/>
    </source>
</evidence>
<dbReference type="EMBL" id="JAKKPZ010000005">
    <property type="protein sequence ID" value="KAI1720614.1"/>
    <property type="molecule type" value="Genomic_DNA"/>
</dbReference>
<organism evidence="3 4">
    <name type="scientific">Ditylenchus destructor</name>
    <dbReference type="NCBI Taxonomy" id="166010"/>
    <lineage>
        <taxon>Eukaryota</taxon>
        <taxon>Metazoa</taxon>
        <taxon>Ecdysozoa</taxon>
        <taxon>Nematoda</taxon>
        <taxon>Chromadorea</taxon>
        <taxon>Rhabditida</taxon>
        <taxon>Tylenchina</taxon>
        <taxon>Tylenchomorpha</taxon>
        <taxon>Sphaerularioidea</taxon>
        <taxon>Anguinidae</taxon>
        <taxon>Anguininae</taxon>
        <taxon>Ditylenchus</taxon>
    </lineage>
</organism>
<feature type="compositionally biased region" description="Polar residues" evidence="1">
    <location>
        <begin position="65"/>
        <end position="75"/>
    </location>
</feature>
<feature type="compositionally biased region" description="Polar residues" evidence="1">
    <location>
        <begin position="87"/>
        <end position="106"/>
    </location>
</feature>
<accession>A0AAD4N8L8</accession>
<keyword evidence="2" id="KW-1133">Transmembrane helix</keyword>
<keyword evidence="2" id="KW-0472">Membrane</keyword>
<protein>
    <submittedName>
        <fullName evidence="3">Uncharacterized protein</fullName>
    </submittedName>
</protein>
<gene>
    <name evidence="3" type="ORF">DdX_04855</name>
</gene>
<name>A0AAD4N8L8_9BILA</name>
<dbReference type="AlphaFoldDB" id="A0AAD4N8L8"/>
<dbReference type="Proteomes" id="UP001201812">
    <property type="component" value="Unassembled WGS sequence"/>
</dbReference>
<evidence type="ECO:0000313" key="3">
    <source>
        <dbReference type="EMBL" id="KAI1720614.1"/>
    </source>
</evidence>
<sequence length="200" mass="23252">MDSTDLVLGIISLFTLLIVLLVFCNCYFARKSEKRTVIKDRQYIESIHRLLERQEAIEHQREQQAKFQGQISPSLPKTPLRIPSRPATPSTYQNRRQRSHSATQHPEVQKKLARLRDDLAQFKVDHGVQISQPCSSHILRSSSSAPIQRRTWDEFRLNGFEDIVRDDVQTTQNRVTIYDQSRSMNRRAISTNVHARETTV</sequence>
<reference evidence="3" key="1">
    <citation type="submission" date="2022-01" db="EMBL/GenBank/DDBJ databases">
        <title>Genome Sequence Resource for Two Populations of Ditylenchus destructor, the Migratory Endoparasitic Phytonematode.</title>
        <authorList>
            <person name="Zhang H."/>
            <person name="Lin R."/>
            <person name="Xie B."/>
        </authorList>
    </citation>
    <scope>NUCLEOTIDE SEQUENCE</scope>
    <source>
        <strain evidence="3">BazhouSP</strain>
    </source>
</reference>
<keyword evidence="2" id="KW-0812">Transmembrane</keyword>